<keyword evidence="1 4" id="KW-0560">Oxidoreductase</keyword>
<dbReference type="KEGG" id="abac:LuPra_02899"/>
<reference evidence="4 5" key="1">
    <citation type="journal article" date="2016" name="Genome Announc.">
        <title>First Complete Genome Sequence of a Subdivision 6 Acidobacterium Strain.</title>
        <authorList>
            <person name="Huang S."/>
            <person name="Vieira S."/>
            <person name="Bunk B."/>
            <person name="Riedel T."/>
            <person name="Sproer C."/>
            <person name="Overmann J."/>
        </authorList>
    </citation>
    <scope>NUCLEOTIDE SEQUENCE [LARGE SCALE GENOMIC DNA]</scope>
    <source>
        <strain evidence="5">DSM 100886 HEG_-6_39</strain>
    </source>
</reference>
<dbReference type="SUPFAM" id="SSF55347">
    <property type="entry name" value="Glyceraldehyde-3-phosphate dehydrogenase-like, C-terminal domain"/>
    <property type="match status" value="1"/>
</dbReference>
<evidence type="ECO:0000313" key="5">
    <source>
        <dbReference type="Proteomes" id="UP000076079"/>
    </source>
</evidence>
<dbReference type="Gene3D" id="3.30.360.10">
    <property type="entry name" value="Dihydrodipicolinate Reductase, domain 2"/>
    <property type="match status" value="1"/>
</dbReference>
<protein>
    <submittedName>
        <fullName evidence="4">1,5-anhydro-D-fructose reductase</fullName>
        <ecNumber evidence="4">1.1.1.292</ecNumber>
    </submittedName>
</protein>
<dbReference type="InterPro" id="IPR055170">
    <property type="entry name" value="GFO_IDH_MocA-like_dom"/>
</dbReference>
<name>A0A143PM55_LUTPR</name>
<dbReference type="Gene3D" id="3.40.50.720">
    <property type="entry name" value="NAD(P)-binding Rossmann-like Domain"/>
    <property type="match status" value="1"/>
</dbReference>
<dbReference type="OrthoDB" id="9815825at2"/>
<dbReference type="EMBL" id="CP015136">
    <property type="protein sequence ID" value="AMY09677.1"/>
    <property type="molecule type" value="Genomic_DNA"/>
</dbReference>
<keyword evidence="5" id="KW-1185">Reference proteome</keyword>
<dbReference type="RefSeq" id="WP_110171409.1">
    <property type="nucleotide sequence ID" value="NZ_CP015136.1"/>
</dbReference>
<feature type="domain" description="GFO/IDH/MocA-like oxidoreductase" evidence="3">
    <location>
        <begin position="131"/>
        <end position="281"/>
    </location>
</feature>
<evidence type="ECO:0000313" key="4">
    <source>
        <dbReference type="EMBL" id="AMY09677.1"/>
    </source>
</evidence>
<dbReference type="SUPFAM" id="SSF51735">
    <property type="entry name" value="NAD(P)-binding Rossmann-fold domains"/>
    <property type="match status" value="1"/>
</dbReference>
<dbReference type="Proteomes" id="UP000076079">
    <property type="component" value="Chromosome"/>
</dbReference>
<accession>A0A143PM55</accession>
<dbReference type="GO" id="GO:0033712">
    <property type="term" value="F:1,5-anhydro-D-fructose reductase (1,5-anhydro-D-mannitol-forming) activity"/>
    <property type="evidence" value="ECO:0007669"/>
    <property type="project" value="UniProtKB-EC"/>
</dbReference>
<reference evidence="5" key="2">
    <citation type="submission" date="2016-04" db="EMBL/GenBank/DDBJ databases">
        <title>First Complete Genome Sequence of a Subdivision 6 Acidobacterium.</title>
        <authorList>
            <person name="Huang S."/>
            <person name="Vieira S."/>
            <person name="Bunk B."/>
            <person name="Riedel T."/>
            <person name="Sproeer C."/>
            <person name="Overmann J."/>
        </authorList>
    </citation>
    <scope>NUCLEOTIDE SEQUENCE [LARGE SCALE GENOMIC DNA]</scope>
    <source>
        <strain evidence="5">DSM 100886 HEG_-6_39</strain>
    </source>
</reference>
<sequence length="387" mass="42526">MKRIGMGLVGAGFIGPHHLEAVRRLGFVDVVAIADFNDELARQKAEALGVPKWYGNYQALLDDPDVHVVHNATPNYMHHPVSMAAIAAGKHIVSDKPLAMTSAQARELLDAATARGVVHAVTFNYRGNPLVQQARTMIAKGEIGPPRFIHGQYLQDWLLFDTDYSWRLEPDKGGESSAMGDIGSHWCDLAQHVSGLRITHVLSDLTTVIPVRKKPSGARLAFQKASAEDAYESVEIKVEDLCSVLVRFENGAKGTFSVGQVCAGHKNDLWLEVNGGEASLRWHQETQNELWIGHRAKGNMILQKDPSLMDPDVAGLAKLPGGHQEAWPDAFRNVLRAVYEHIAEGRPMSERPPYFSSFEDGWRANAVIDAVLASHRNGNVWTAVATL</sequence>
<dbReference type="EC" id="1.1.1.292" evidence="4"/>
<evidence type="ECO:0000256" key="1">
    <source>
        <dbReference type="ARBA" id="ARBA00023002"/>
    </source>
</evidence>
<dbReference type="PANTHER" id="PTHR43818:SF11">
    <property type="entry name" value="BCDNA.GH03377"/>
    <property type="match status" value="1"/>
</dbReference>
<evidence type="ECO:0000259" key="2">
    <source>
        <dbReference type="Pfam" id="PF01408"/>
    </source>
</evidence>
<organism evidence="4 5">
    <name type="scientific">Luteitalea pratensis</name>
    <dbReference type="NCBI Taxonomy" id="1855912"/>
    <lineage>
        <taxon>Bacteria</taxon>
        <taxon>Pseudomonadati</taxon>
        <taxon>Acidobacteriota</taxon>
        <taxon>Vicinamibacteria</taxon>
        <taxon>Vicinamibacterales</taxon>
        <taxon>Vicinamibacteraceae</taxon>
        <taxon>Luteitalea</taxon>
    </lineage>
</organism>
<dbReference type="InterPro" id="IPR036291">
    <property type="entry name" value="NAD(P)-bd_dom_sf"/>
</dbReference>
<dbReference type="STRING" id="1855912.LuPra_02899"/>
<dbReference type="Pfam" id="PF22725">
    <property type="entry name" value="GFO_IDH_MocA_C3"/>
    <property type="match status" value="1"/>
</dbReference>
<dbReference type="GO" id="GO:0000166">
    <property type="term" value="F:nucleotide binding"/>
    <property type="evidence" value="ECO:0007669"/>
    <property type="project" value="InterPro"/>
</dbReference>
<dbReference type="InterPro" id="IPR050463">
    <property type="entry name" value="Gfo/Idh/MocA_oxidrdct_glycsds"/>
</dbReference>
<dbReference type="PANTHER" id="PTHR43818">
    <property type="entry name" value="BCDNA.GH03377"/>
    <property type="match status" value="1"/>
</dbReference>
<feature type="domain" description="Gfo/Idh/MocA-like oxidoreductase N-terminal" evidence="2">
    <location>
        <begin position="5"/>
        <end position="122"/>
    </location>
</feature>
<dbReference type="Pfam" id="PF01408">
    <property type="entry name" value="GFO_IDH_MocA"/>
    <property type="match status" value="1"/>
</dbReference>
<dbReference type="InterPro" id="IPR000683">
    <property type="entry name" value="Gfo/Idh/MocA-like_OxRdtase_N"/>
</dbReference>
<proteinExistence type="predicted"/>
<dbReference type="AlphaFoldDB" id="A0A143PM55"/>
<gene>
    <name evidence="4" type="primary">afr_5</name>
    <name evidence="4" type="ORF">LuPra_02899</name>
</gene>
<evidence type="ECO:0000259" key="3">
    <source>
        <dbReference type="Pfam" id="PF22725"/>
    </source>
</evidence>